<protein>
    <submittedName>
        <fullName evidence="1">Uncharacterized protein</fullName>
    </submittedName>
</protein>
<evidence type="ECO:0000313" key="1">
    <source>
        <dbReference type="EMBL" id="KAI9198291.1"/>
    </source>
</evidence>
<gene>
    <name evidence="1" type="ORF">LWI28_013139</name>
</gene>
<proteinExistence type="predicted"/>
<comment type="caution">
    <text evidence="1">The sequence shown here is derived from an EMBL/GenBank/DDBJ whole genome shotgun (WGS) entry which is preliminary data.</text>
</comment>
<reference evidence="1 2" key="1">
    <citation type="journal article" date="2022" name="Plant J.">
        <title>Strategies of tolerance reflected in two North American maple genomes.</title>
        <authorList>
            <person name="McEvoy S.L."/>
            <person name="Sezen U.U."/>
            <person name="Trouern-Trend A."/>
            <person name="McMahon S.M."/>
            <person name="Schaberg P.G."/>
            <person name="Yang J."/>
            <person name="Wegrzyn J.L."/>
            <person name="Swenson N.G."/>
        </authorList>
    </citation>
    <scope>NUCLEOTIDE SEQUENCE [LARGE SCALE GENOMIC DNA]</scope>
    <source>
        <strain evidence="1">91603</strain>
    </source>
</reference>
<dbReference type="EMBL" id="JAJSOW010000002">
    <property type="protein sequence ID" value="KAI9198291.1"/>
    <property type="molecule type" value="Genomic_DNA"/>
</dbReference>
<evidence type="ECO:0000313" key="2">
    <source>
        <dbReference type="Proteomes" id="UP001064489"/>
    </source>
</evidence>
<dbReference type="AlphaFoldDB" id="A0AAD5P491"/>
<keyword evidence="2" id="KW-1185">Reference proteome</keyword>
<accession>A0AAD5P491</accession>
<organism evidence="1 2">
    <name type="scientific">Acer negundo</name>
    <name type="common">Box elder</name>
    <dbReference type="NCBI Taxonomy" id="4023"/>
    <lineage>
        <taxon>Eukaryota</taxon>
        <taxon>Viridiplantae</taxon>
        <taxon>Streptophyta</taxon>
        <taxon>Embryophyta</taxon>
        <taxon>Tracheophyta</taxon>
        <taxon>Spermatophyta</taxon>
        <taxon>Magnoliopsida</taxon>
        <taxon>eudicotyledons</taxon>
        <taxon>Gunneridae</taxon>
        <taxon>Pentapetalae</taxon>
        <taxon>rosids</taxon>
        <taxon>malvids</taxon>
        <taxon>Sapindales</taxon>
        <taxon>Sapindaceae</taxon>
        <taxon>Hippocastanoideae</taxon>
        <taxon>Acereae</taxon>
        <taxon>Acer</taxon>
    </lineage>
</organism>
<name>A0AAD5P491_ACENE</name>
<sequence length="141" mass="15929">MVIRSYELLMFGQHFSTTCSRAEYWFFIAGLSFSLMRAYSYGDNPTISSGECAQVHQDISAGSNLQYLLVLSTTLECRRVQPLSAGLFPQWELVPHNAAFDYGFILAVIRSYELLMFDHSFFLRLVLAQTTGPSSQACHSH</sequence>
<dbReference type="Proteomes" id="UP001064489">
    <property type="component" value="Chromosome 13"/>
</dbReference>